<proteinExistence type="inferred from homology"/>
<gene>
    <name evidence="4" type="ORF">J5N97_025963</name>
</gene>
<sequence length="161" mass="17365">MATMLSIFLASLLMVRTQSYIALALDEHDHGYHAVLKEQFQSLNPRSGSRFLANVVKGDRCDPVTNNVCSGLPAKDNTQLLNCCKNHCRNILSDRNNCGACSNKCGFGQLCCNGKCTAVAYDVGNCGECGNVCKPGVRYDDGDTALHGGIDHDLMDRSSLS</sequence>
<dbReference type="PANTHER" id="PTHR33227">
    <property type="entry name" value="STIGMA-SPECIFIC STIG1-LIKE PROTEIN 3"/>
    <property type="match status" value="1"/>
</dbReference>
<keyword evidence="5" id="KW-1185">Reference proteome</keyword>
<dbReference type="AlphaFoldDB" id="A0A9D5C1R3"/>
<reference evidence="4" key="2">
    <citation type="journal article" date="2022" name="Hortic Res">
        <title>The genome of Dioscorea zingiberensis sheds light on the biosynthesis, origin and evolution of the medicinally important diosgenin saponins.</title>
        <authorList>
            <person name="Li Y."/>
            <person name="Tan C."/>
            <person name="Li Z."/>
            <person name="Guo J."/>
            <person name="Li S."/>
            <person name="Chen X."/>
            <person name="Wang C."/>
            <person name="Dai X."/>
            <person name="Yang H."/>
            <person name="Song W."/>
            <person name="Hou L."/>
            <person name="Xu J."/>
            <person name="Tong Z."/>
            <person name="Xu A."/>
            <person name="Yuan X."/>
            <person name="Wang W."/>
            <person name="Yang Q."/>
            <person name="Chen L."/>
            <person name="Sun Z."/>
            <person name="Wang K."/>
            <person name="Pan B."/>
            <person name="Chen J."/>
            <person name="Bao Y."/>
            <person name="Liu F."/>
            <person name="Qi X."/>
            <person name="Gang D.R."/>
            <person name="Wen J."/>
            <person name="Li J."/>
        </authorList>
    </citation>
    <scope>NUCLEOTIDE SEQUENCE</scope>
    <source>
        <strain evidence="4">Dzin_1.0</strain>
    </source>
</reference>
<evidence type="ECO:0000256" key="3">
    <source>
        <dbReference type="SAM" id="SignalP"/>
    </source>
</evidence>
<evidence type="ECO:0000313" key="4">
    <source>
        <dbReference type="EMBL" id="KAJ0964825.1"/>
    </source>
</evidence>
<comment type="similarity">
    <text evidence="1">Belongs to the STIG1 family.</text>
</comment>
<keyword evidence="2 3" id="KW-0732">Signal</keyword>
<reference evidence="4" key="1">
    <citation type="submission" date="2021-03" db="EMBL/GenBank/DDBJ databases">
        <authorList>
            <person name="Li Z."/>
            <person name="Yang C."/>
        </authorList>
    </citation>
    <scope>NUCLEOTIDE SEQUENCE</scope>
    <source>
        <strain evidence="4">Dzin_1.0</strain>
        <tissue evidence="4">Leaf</tissue>
    </source>
</reference>
<dbReference type="OrthoDB" id="2013942at2759"/>
<evidence type="ECO:0000256" key="2">
    <source>
        <dbReference type="ARBA" id="ARBA00022729"/>
    </source>
</evidence>
<dbReference type="PANTHER" id="PTHR33227:SF6">
    <property type="entry name" value="PROTEIN GRIM REAPER"/>
    <property type="match status" value="1"/>
</dbReference>
<dbReference type="Pfam" id="PF04885">
    <property type="entry name" value="Stig1"/>
    <property type="match status" value="1"/>
</dbReference>
<evidence type="ECO:0000256" key="1">
    <source>
        <dbReference type="ARBA" id="ARBA00006010"/>
    </source>
</evidence>
<organism evidence="4 5">
    <name type="scientific">Dioscorea zingiberensis</name>
    <dbReference type="NCBI Taxonomy" id="325984"/>
    <lineage>
        <taxon>Eukaryota</taxon>
        <taxon>Viridiplantae</taxon>
        <taxon>Streptophyta</taxon>
        <taxon>Embryophyta</taxon>
        <taxon>Tracheophyta</taxon>
        <taxon>Spermatophyta</taxon>
        <taxon>Magnoliopsida</taxon>
        <taxon>Liliopsida</taxon>
        <taxon>Dioscoreales</taxon>
        <taxon>Dioscoreaceae</taxon>
        <taxon>Dioscorea</taxon>
    </lineage>
</organism>
<dbReference type="EMBL" id="JAGGNH010000008">
    <property type="protein sequence ID" value="KAJ0964825.1"/>
    <property type="molecule type" value="Genomic_DNA"/>
</dbReference>
<dbReference type="InterPro" id="IPR006969">
    <property type="entry name" value="Stig-like"/>
</dbReference>
<dbReference type="Proteomes" id="UP001085076">
    <property type="component" value="Miscellaneous, Linkage group lg08"/>
</dbReference>
<comment type="caution">
    <text evidence="4">The sequence shown here is derived from an EMBL/GenBank/DDBJ whole genome shotgun (WGS) entry which is preliminary data.</text>
</comment>
<evidence type="ECO:0008006" key="6">
    <source>
        <dbReference type="Google" id="ProtNLM"/>
    </source>
</evidence>
<name>A0A9D5C1R3_9LILI</name>
<feature type="signal peptide" evidence="3">
    <location>
        <begin position="1"/>
        <end position="19"/>
    </location>
</feature>
<evidence type="ECO:0000313" key="5">
    <source>
        <dbReference type="Proteomes" id="UP001085076"/>
    </source>
</evidence>
<accession>A0A9D5C1R3</accession>
<feature type="chain" id="PRO_5039325294" description="Protein GRIM REAPER-like" evidence="3">
    <location>
        <begin position="20"/>
        <end position="161"/>
    </location>
</feature>
<protein>
    <recommendedName>
        <fullName evidence="6">Protein GRIM REAPER-like</fullName>
    </recommendedName>
</protein>